<reference evidence="2 3" key="1">
    <citation type="submission" date="2019-08" db="EMBL/GenBank/DDBJ databases">
        <title>Whole genome analysis of cultivated E. coli strains isolated from CD patients and healthy donors.</title>
        <authorList>
            <person name="Siniagina M.N."/>
            <person name="Markelova M.I."/>
            <person name="Laikov A.V."/>
            <person name="Boulygina E.A."/>
            <person name="Khusnutdinova D.R."/>
            <person name="Kharchenko A."/>
            <person name="Grigoryeva T.V."/>
        </authorList>
    </citation>
    <scope>NUCLEOTIDE SEQUENCE [LARGE SCALE GENOMIC DNA]</scope>
    <source>
        <strain evidence="2 3">1_45_11</strain>
    </source>
</reference>
<evidence type="ECO:0000313" key="2">
    <source>
        <dbReference type="EMBL" id="TXQ29771.1"/>
    </source>
</evidence>
<organism evidence="2 3">
    <name type="scientific">Escherichia coli</name>
    <dbReference type="NCBI Taxonomy" id="562"/>
    <lineage>
        <taxon>Bacteria</taxon>
        <taxon>Pseudomonadati</taxon>
        <taxon>Pseudomonadota</taxon>
        <taxon>Gammaproteobacteria</taxon>
        <taxon>Enterobacterales</taxon>
        <taxon>Enterobacteriaceae</taxon>
        <taxon>Escherichia</taxon>
    </lineage>
</organism>
<feature type="chain" id="PRO_5044504206" evidence="1">
    <location>
        <begin position="28"/>
        <end position="399"/>
    </location>
</feature>
<accession>A0AB74M9K4</accession>
<evidence type="ECO:0000313" key="3">
    <source>
        <dbReference type="Proteomes" id="UP000321295"/>
    </source>
</evidence>
<sequence>MRELAGKRPWRGYGLCLLTALPLLVNAEGADFDYQLQSDLRSYVYQGEKYRDSQDFNLYSDNFAQLMVNFFSRYHYQRLTVPVKIRASEKYSFDKRDDKSDLIVDEAFLDYSATDTLIFNLGRKQLVNGVAMGNNPTDFLNANKYQDRHLSDQQRRSEIKGDDVVGVVNYFASSSVQFYYLPSENASWLQYAWNIPSMNTDTGFSWYHDDINAVGINISTTFTDKITGYIENSLSDKRNRSVIDAQGNLHSESGLFTDLVLGSQYTFDNGININAEYWYNQHGYSKEEYDDISAAVATGKIKYTDASRSLSMRNRYKNKLFFRLSDIPVNEDIRLEQTFIQSLTDNGYFLRSTVIGQLSDNSTLRVSMEFYQGNAQSEYGGNPINYGVFLSWQYFLESN</sequence>
<evidence type="ECO:0000256" key="1">
    <source>
        <dbReference type="SAM" id="SignalP"/>
    </source>
</evidence>
<name>A0AB74M9K4_ECOLX</name>
<dbReference type="EMBL" id="VRXD01000048">
    <property type="protein sequence ID" value="TXQ29771.1"/>
    <property type="molecule type" value="Genomic_DNA"/>
</dbReference>
<comment type="caution">
    <text evidence="2">The sequence shown here is derived from an EMBL/GenBank/DDBJ whole genome shotgun (WGS) entry which is preliminary data.</text>
</comment>
<keyword evidence="1" id="KW-0732">Signal</keyword>
<proteinExistence type="predicted"/>
<protein>
    <submittedName>
        <fullName evidence="2">Uncharacterized protein</fullName>
    </submittedName>
</protein>
<dbReference type="Proteomes" id="UP000321295">
    <property type="component" value="Unassembled WGS sequence"/>
</dbReference>
<dbReference type="AlphaFoldDB" id="A0AB74M9K4"/>
<dbReference type="RefSeq" id="WP_016232775.1">
    <property type="nucleotide sequence ID" value="NZ_CAJSJO010000057.1"/>
</dbReference>
<feature type="signal peptide" evidence="1">
    <location>
        <begin position="1"/>
        <end position="27"/>
    </location>
</feature>
<gene>
    <name evidence="2" type="ORF">FV293_23915</name>
</gene>